<dbReference type="RefSeq" id="WP_238282054.1">
    <property type="nucleotide sequence ID" value="NZ_BPQL01000149.1"/>
</dbReference>
<dbReference type="InterPro" id="IPR012495">
    <property type="entry name" value="TadE-like_dom"/>
</dbReference>
<dbReference type="Pfam" id="PF07811">
    <property type="entry name" value="TadE"/>
    <property type="match status" value="1"/>
</dbReference>
<feature type="transmembrane region" description="Helical" evidence="1">
    <location>
        <begin position="28"/>
        <end position="49"/>
    </location>
</feature>
<dbReference type="Proteomes" id="UP001549145">
    <property type="component" value="Unassembled WGS sequence"/>
</dbReference>
<sequence>MFTHRGPANPYKLLPQCERGSSAVEFALVAPILLAFLAGIIVFGIYLGAAHNLRQLTSEAARASISGVSDAERASLARQQVNAALVSGTMFRPGMIDVQVATDPGDTTLYRVTLSFDSRNLGLSGLSGLVPLPPDLIRSSVSIRKGGL</sequence>
<name>A0ABV2L5S0_9HYPH</name>
<keyword evidence="1" id="KW-0812">Transmembrane</keyword>
<organism evidence="3 4">
    <name type="scientific">Methylobacterium goesingense</name>
    <dbReference type="NCBI Taxonomy" id="243690"/>
    <lineage>
        <taxon>Bacteria</taxon>
        <taxon>Pseudomonadati</taxon>
        <taxon>Pseudomonadota</taxon>
        <taxon>Alphaproteobacteria</taxon>
        <taxon>Hyphomicrobiales</taxon>
        <taxon>Methylobacteriaceae</taxon>
        <taxon>Methylobacterium</taxon>
    </lineage>
</organism>
<keyword evidence="1" id="KW-0472">Membrane</keyword>
<reference evidence="3 4" key="1">
    <citation type="submission" date="2024-06" db="EMBL/GenBank/DDBJ databases">
        <title>Genomic Encyclopedia of Type Strains, Phase IV (KMG-IV): sequencing the most valuable type-strain genomes for metagenomic binning, comparative biology and taxonomic classification.</title>
        <authorList>
            <person name="Goeker M."/>
        </authorList>
    </citation>
    <scope>NUCLEOTIDE SEQUENCE [LARGE SCALE GENOMIC DNA]</scope>
    <source>
        <strain evidence="3 4">DSM 21331</strain>
    </source>
</reference>
<evidence type="ECO:0000259" key="2">
    <source>
        <dbReference type="Pfam" id="PF07811"/>
    </source>
</evidence>
<proteinExistence type="predicted"/>
<accession>A0ABV2L5S0</accession>
<protein>
    <submittedName>
        <fullName evidence="3">Flp pilus assembly protein TadG</fullName>
    </submittedName>
</protein>
<comment type="caution">
    <text evidence="3">The sequence shown here is derived from an EMBL/GenBank/DDBJ whole genome shotgun (WGS) entry which is preliminary data.</text>
</comment>
<evidence type="ECO:0000313" key="3">
    <source>
        <dbReference type="EMBL" id="MET3693167.1"/>
    </source>
</evidence>
<keyword evidence="1" id="KW-1133">Transmembrane helix</keyword>
<dbReference type="EMBL" id="JBEPMM010000007">
    <property type="protein sequence ID" value="MET3693167.1"/>
    <property type="molecule type" value="Genomic_DNA"/>
</dbReference>
<evidence type="ECO:0000313" key="4">
    <source>
        <dbReference type="Proteomes" id="UP001549145"/>
    </source>
</evidence>
<feature type="domain" description="TadE-like" evidence="2">
    <location>
        <begin position="20"/>
        <end position="62"/>
    </location>
</feature>
<gene>
    <name evidence="3" type="ORF">ABID43_002714</name>
</gene>
<evidence type="ECO:0000256" key="1">
    <source>
        <dbReference type="SAM" id="Phobius"/>
    </source>
</evidence>
<keyword evidence="4" id="KW-1185">Reference proteome</keyword>